<evidence type="ECO:0000256" key="1">
    <source>
        <dbReference type="ARBA" id="ARBA00004141"/>
    </source>
</evidence>
<evidence type="ECO:0000313" key="6">
    <source>
        <dbReference type="EMBL" id="QGG46279.1"/>
    </source>
</evidence>
<keyword evidence="4 5" id="KW-0472">Membrane</keyword>
<comment type="subcellular location">
    <subcellularLocation>
        <location evidence="1">Membrane</location>
        <topology evidence="1">Multi-pass membrane protein</topology>
    </subcellularLocation>
</comment>
<dbReference type="Gene3D" id="1.10.357.140">
    <property type="entry name" value="UbiA prenyltransferase"/>
    <property type="match status" value="1"/>
</dbReference>
<dbReference type="InterPro" id="IPR050475">
    <property type="entry name" value="Prenyltransferase_related"/>
</dbReference>
<feature type="transmembrane region" description="Helical" evidence="5">
    <location>
        <begin position="35"/>
        <end position="56"/>
    </location>
</feature>
<keyword evidence="2 5" id="KW-0812">Transmembrane</keyword>
<evidence type="ECO:0000256" key="3">
    <source>
        <dbReference type="ARBA" id="ARBA00022989"/>
    </source>
</evidence>
<dbReference type="OrthoDB" id="9811562at2"/>
<feature type="transmembrane region" description="Helical" evidence="5">
    <location>
        <begin position="209"/>
        <end position="231"/>
    </location>
</feature>
<dbReference type="InterPro" id="IPR000537">
    <property type="entry name" value="UbiA_prenyltransferase"/>
</dbReference>
<feature type="transmembrane region" description="Helical" evidence="5">
    <location>
        <begin position="129"/>
        <end position="153"/>
    </location>
</feature>
<evidence type="ECO:0000256" key="5">
    <source>
        <dbReference type="SAM" id="Phobius"/>
    </source>
</evidence>
<keyword evidence="7" id="KW-1185">Reference proteome</keyword>
<gene>
    <name evidence="6" type="ORF">FTV88_0100</name>
</gene>
<evidence type="ECO:0000256" key="4">
    <source>
        <dbReference type="ARBA" id="ARBA00023136"/>
    </source>
</evidence>
<dbReference type="InterPro" id="IPR044878">
    <property type="entry name" value="UbiA_sf"/>
</dbReference>
<dbReference type="EMBL" id="CP045875">
    <property type="protein sequence ID" value="QGG46279.1"/>
    <property type="molecule type" value="Genomic_DNA"/>
</dbReference>
<dbReference type="EC" id="2.5.1.39" evidence="6"/>
<dbReference type="Pfam" id="PF01040">
    <property type="entry name" value="UbiA"/>
    <property type="match status" value="1"/>
</dbReference>
<feature type="transmembrane region" description="Helical" evidence="5">
    <location>
        <begin position="86"/>
        <end position="117"/>
    </location>
</feature>
<name>A0A5Q2MY71_9FIRM</name>
<dbReference type="PANTHER" id="PTHR42723">
    <property type="entry name" value="CHLOROPHYLL SYNTHASE"/>
    <property type="match status" value="1"/>
</dbReference>
<keyword evidence="3 5" id="KW-1133">Transmembrane helix</keyword>
<dbReference type="Proteomes" id="UP000366051">
    <property type="component" value="Chromosome"/>
</dbReference>
<evidence type="ECO:0000256" key="2">
    <source>
        <dbReference type="ARBA" id="ARBA00022692"/>
    </source>
</evidence>
<proteinExistence type="predicted"/>
<organism evidence="6 7">
    <name type="scientific">Heliorestis convoluta</name>
    <dbReference type="NCBI Taxonomy" id="356322"/>
    <lineage>
        <taxon>Bacteria</taxon>
        <taxon>Bacillati</taxon>
        <taxon>Bacillota</taxon>
        <taxon>Clostridia</taxon>
        <taxon>Eubacteriales</taxon>
        <taxon>Heliobacteriaceae</taxon>
        <taxon>Heliorestis</taxon>
    </lineage>
</organism>
<dbReference type="RefSeq" id="WP_153723885.1">
    <property type="nucleotide sequence ID" value="NZ_CP045875.1"/>
</dbReference>
<dbReference type="GO" id="GO:0016020">
    <property type="term" value="C:membrane"/>
    <property type="evidence" value="ECO:0007669"/>
    <property type="project" value="UniProtKB-SubCell"/>
</dbReference>
<protein>
    <submittedName>
        <fullName evidence="6">4-hydroxybenzoate polyprenyltransferase</fullName>
        <ecNumber evidence="6">2.5.1.39</ecNumber>
    </submittedName>
</protein>
<keyword evidence="6" id="KW-0808">Transferase</keyword>
<sequence length="271" mass="30160">MKLLDWTLWISLARGSVAIRYAFTVAAAAFIENATFFSILTIAMAGFFLVLSVHIFDDIEDLPEDQINHPERPLPSGKITVTEARIFGAATLILSFSLAFFHVQALIILLLIAASVIIPPLHRILQEHWVGRSISIFLFIFSAFLLGAAATAGFPSTKLLLLALAISTLHLASRVIRDEWDLEGDTQRPLRTLPHINVSMARLWVRYNLLVASFLLLLPAFFNFHLLYLLFAGPASLIIARHALKWDENHSASHPSHLWALLVLLGAILGR</sequence>
<accession>A0A5Q2MY71</accession>
<reference evidence="7" key="1">
    <citation type="submission" date="2019-11" db="EMBL/GenBank/DDBJ databases">
        <title>Genome sequence of Heliorestis convoluta strain HH, an alkaliphilic and minimalistic phototrophic bacterium from a soda lake in Egypt.</title>
        <authorList>
            <person name="Dewey E.D."/>
            <person name="Stokes L.M."/>
            <person name="Burchell B.M."/>
            <person name="Shaffer K.N."/>
            <person name="Huntington A.M."/>
            <person name="Baker J.M."/>
            <person name="Nadendla S."/>
            <person name="Giglio M.G."/>
            <person name="Touchman J.W."/>
            <person name="Blankenship R.E."/>
            <person name="Madigan M.T."/>
            <person name="Sattley W.M."/>
        </authorList>
    </citation>
    <scope>NUCLEOTIDE SEQUENCE [LARGE SCALE GENOMIC DNA]</scope>
    <source>
        <strain evidence="7">HH</strain>
    </source>
</reference>
<dbReference type="KEGG" id="hcv:FTV88_0100"/>
<dbReference type="PANTHER" id="PTHR42723:SF1">
    <property type="entry name" value="CHLOROPHYLL SYNTHASE, CHLOROPLASTIC"/>
    <property type="match status" value="1"/>
</dbReference>
<dbReference type="AlphaFoldDB" id="A0A5Q2MY71"/>
<dbReference type="GO" id="GO:0008412">
    <property type="term" value="F:4-hydroxybenzoate polyprenyltransferase activity"/>
    <property type="evidence" value="ECO:0007669"/>
    <property type="project" value="UniProtKB-EC"/>
</dbReference>
<evidence type="ECO:0000313" key="7">
    <source>
        <dbReference type="Proteomes" id="UP000366051"/>
    </source>
</evidence>